<keyword evidence="2" id="KW-0436">Ligase</keyword>
<name>A0A6A6XVZ8_9PLEO</name>
<comment type="similarity">
    <text evidence="1">Belongs to the ATP-dependent DNA ligase family.</text>
</comment>
<feature type="region of interest" description="Disordered" evidence="5">
    <location>
        <begin position="688"/>
        <end position="726"/>
    </location>
</feature>
<dbReference type="PROSITE" id="PS50160">
    <property type="entry name" value="DNA_LIGASE_A3"/>
    <property type="match status" value="1"/>
</dbReference>
<dbReference type="GO" id="GO:1903461">
    <property type="term" value="P:Okazaki fragment processing involved in mitotic DNA replication"/>
    <property type="evidence" value="ECO:0007669"/>
    <property type="project" value="TreeGrafter"/>
</dbReference>
<dbReference type="Gene3D" id="2.40.50.140">
    <property type="entry name" value="Nucleic acid-binding proteins"/>
    <property type="match status" value="1"/>
</dbReference>
<dbReference type="EMBL" id="MU001748">
    <property type="protein sequence ID" value="KAF2800418.1"/>
    <property type="molecule type" value="Genomic_DNA"/>
</dbReference>
<dbReference type="CDD" id="cd08039">
    <property type="entry name" value="Adenylation_DNA_ligase_Fungal"/>
    <property type="match status" value="1"/>
</dbReference>
<dbReference type="InterPro" id="IPR012310">
    <property type="entry name" value="DNA_ligase_ATP-dep_cent"/>
</dbReference>
<evidence type="ECO:0000313" key="7">
    <source>
        <dbReference type="EMBL" id="KAF2800418.1"/>
    </source>
</evidence>
<dbReference type="GO" id="GO:0003677">
    <property type="term" value="F:DNA binding"/>
    <property type="evidence" value="ECO:0007669"/>
    <property type="project" value="InterPro"/>
</dbReference>
<feature type="compositionally biased region" description="Polar residues" evidence="5">
    <location>
        <begin position="794"/>
        <end position="804"/>
    </location>
</feature>
<dbReference type="GO" id="GO:0005634">
    <property type="term" value="C:nucleus"/>
    <property type="evidence" value="ECO:0007669"/>
    <property type="project" value="TreeGrafter"/>
</dbReference>
<dbReference type="PANTHER" id="PTHR45674:SF12">
    <property type="entry name" value="ATP DEPENDENT DNA LIGASE DOMAIN-CONTAINING PROTEIN"/>
    <property type="match status" value="1"/>
</dbReference>
<dbReference type="InterPro" id="IPR036599">
    <property type="entry name" value="DNA_ligase_N_sf"/>
</dbReference>
<evidence type="ECO:0000313" key="8">
    <source>
        <dbReference type="Proteomes" id="UP000799757"/>
    </source>
</evidence>
<feature type="compositionally biased region" description="Low complexity" evidence="5">
    <location>
        <begin position="704"/>
        <end position="717"/>
    </location>
</feature>
<dbReference type="InterPro" id="IPR012340">
    <property type="entry name" value="NA-bd_OB-fold"/>
</dbReference>
<dbReference type="GO" id="GO:0005524">
    <property type="term" value="F:ATP binding"/>
    <property type="evidence" value="ECO:0007669"/>
    <property type="project" value="UniProtKB-KW"/>
</dbReference>
<dbReference type="Gene3D" id="1.10.3260.10">
    <property type="entry name" value="DNA ligase, ATP-dependent, N-terminal domain"/>
    <property type="match status" value="1"/>
</dbReference>
<dbReference type="GO" id="GO:0006310">
    <property type="term" value="P:DNA recombination"/>
    <property type="evidence" value="ECO:0007669"/>
    <property type="project" value="InterPro"/>
</dbReference>
<dbReference type="SUPFAM" id="SSF56091">
    <property type="entry name" value="DNA ligase/mRNA capping enzyme, catalytic domain"/>
    <property type="match status" value="1"/>
</dbReference>
<protein>
    <recommendedName>
        <fullName evidence="6">ATP-dependent DNA ligase family profile domain-containing protein</fullName>
    </recommendedName>
</protein>
<dbReference type="Gene3D" id="3.30.470.30">
    <property type="entry name" value="DNA ligase/mRNA capping enzyme"/>
    <property type="match status" value="1"/>
</dbReference>
<dbReference type="PANTHER" id="PTHR45674">
    <property type="entry name" value="DNA LIGASE 1/3 FAMILY MEMBER"/>
    <property type="match status" value="1"/>
</dbReference>
<dbReference type="Pfam" id="PF04675">
    <property type="entry name" value="DNA_ligase_A_N"/>
    <property type="match status" value="1"/>
</dbReference>
<evidence type="ECO:0000259" key="6">
    <source>
        <dbReference type="PROSITE" id="PS50160"/>
    </source>
</evidence>
<dbReference type="InterPro" id="IPR050191">
    <property type="entry name" value="ATP-dep_DNA_ligase"/>
</dbReference>
<reference evidence="7" key="1">
    <citation type="journal article" date="2020" name="Stud. Mycol.">
        <title>101 Dothideomycetes genomes: a test case for predicting lifestyles and emergence of pathogens.</title>
        <authorList>
            <person name="Haridas S."/>
            <person name="Albert R."/>
            <person name="Binder M."/>
            <person name="Bloem J."/>
            <person name="Labutti K."/>
            <person name="Salamov A."/>
            <person name="Andreopoulos B."/>
            <person name="Baker S."/>
            <person name="Barry K."/>
            <person name="Bills G."/>
            <person name="Bluhm B."/>
            <person name="Cannon C."/>
            <person name="Castanera R."/>
            <person name="Culley D."/>
            <person name="Daum C."/>
            <person name="Ezra D."/>
            <person name="Gonzalez J."/>
            <person name="Henrissat B."/>
            <person name="Kuo A."/>
            <person name="Liang C."/>
            <person name="Lipzen A."/>
            <person name="Lutzoni F."/>
            <person name="Magnuson J."/>
            <person name="Mondo S."/>
            <person name="Nolan M."/>
            <person name="Ohm R."/>
            <person name="Pangilinan J."/>
            <person name="Park H.-J."/>
            <person name="Ramirez L."/>
            <person name="Alfaro M."/>
            <person name="Sun H."/>
            <person name="Tritt A."/>
            <person name="Yoshinaga Y."/>
            <person name="Zwiers L.-H."/>
            <person name="Turgeon B."/>
            <person name="Goodwin S."/>
            <person name="Spatafora J."/>
            <person name="Crous P."/>
            <person name="Grigoriev I."/>
        </authorList>
    </citation>
    <scope>NUCLEOTIDE SEQUENCE</scope>
    <source>
        <strain evidence="7">CBS 109.77</strain>
    </source>
</reference>
<feature type="region of interest" description="Disordered" evidence="5">
    <location>
        <begin position="792"/>
        <end position="834"/>
    </location>
</feature>
<organism evidence="7 8">
    <name type="scientific">Melanomma pulvis-pyrius CBS 109.77</name>
    <dbReference type="NCBI Taxonomy" id="1314802"/>
    <lineage>
        <taxon>Eukaryota</taxon>
        <taxon>Fungi</taxon>
        <taxon>Dikarya</taxon>
        <taxon>Ascomycota</taxon>
        <taxon>Pezizomycotina</taxon>
        <taxon>Dothideomycetes</taxon>
        <taxon>Pleosporomycetidae</taxon>
        <taxon>Pleosporales</taxon>
        <taxon>Melanommataceae</taxon>
        <taxon>Melanomma</taxon>
    </lineage>
</organism>
<evidence type="ECO:0000256" key="4">
    <source>
        <dbReference type="ARBA" id="ARBA00022840"/>
    </source>
</evidence>
<keyword evidence="8" id="KW-1185">Reference proteome</keyword>
<evidence type="ECO:0000256" key="3">
    <source>
        <dbReference type="ARBA" id="ARBA00022741"/>
    </source>
</evidence>
<accession>A0A6A6XVZ8</accession>
<gene>
    <name evidence="7" type="ORF">K505DRAFT_228760</name>
</gene>
<evidence type="ECO:0000256" key="1">
    <source>
        <dbReference type="ARBA" id="ARBA00007572"/>
    </source>
</evidence>
<dbReference type="InterPro" id="IPR012308">
    <property type="entry name" value="DNA_ligase_ATP-dep_N"/>
</dbReference>
<evidence type="ECO:0000256" key="2">
    <source>
        <dbReference type="ARBA" id="ARBA00022598"/>
    </source>
</evidence>
<feature type="domain" description="ATP-dependent DNA ligase family profile" evidence="6">
    <location>
        <begin position="394"/>
        <end position="539"/>
    </location>
</feature>
<dbReference type="Pfam" id="PF01068">
    <property type="entry name" value="DNA_ligase_A_M"/>
    <property type="match status" value="1"/>
</dbReference>
<keyword evidence="3" id="KW-0547">Nucleotide-binding</keyword>
<dbReference type="OrthoDB" id="2160351at2759"/>
<evidence type="ECO:0000256" key="5">
    <source>
        <dbReference type="SAM" id="MobiDB-lite"/>
    </source>
</evidence>
<dbReference type="GO" id="GO:0005739">
    <property type="term" value="C:mitochondrion"/>
    <property type="evidence" value="ECO:0007669"/>
    <property type="project" value="TreeGrafter"/>
</dbReference>
<keyword evidence="4" id="KW-0067">ATP-binding</keyword>
<dbReference type="Proteomes" id="UP000799757">
    <property type="component" value="Unassembled WGS sequence"/>
</dbReference>
<dbReference type="GO" id="GO:0003910">
    <property type="term" value="F:DNA ligase (ATP) activity"/>
    <property type="evidence" value="ECO:0007669"/>
    <property type="project" value="InterPro"/>
</dbReference>
<proteinExistence type="inferred from homology"/>
<dbReference type="AlphaFoldDB" id="A0A6A6XVZ8"/>
<dbReference type="GO" id="GO:0006281">
    <property type="term" value="P:DNA repair"/>
    <property type="evidence" value="ECO:0007669"/>
    <property type="project" value="InterPro"/>
</dbReference>
<sequence length="872" mass="99479">MAFSFNDLCALLEEVENISIRRPRLSPEEKNSKVQEAVHKWFSEHRQAINSPDTDGGALLSAMFPHRRKDRVYGLQPQLLSRKLTKLLKFNHVQQALFDNWTTGTNGDLGVYAEIAMKPWDGTIRKKRPILIGRVDQLLTQLAARYRFSDPAIRKKRDWHISTDTELRDILIRIESTEAKWLVRLLLRQYCTIELDEQFVLQQYHFLLPHLLMFQNDFDVACSLLKGELGSYPPIPGPGLEKSILIDAAKKLKPTVGVKVGRPTFHKAWSFKHCFQLVSNRAWAAEAKYDGEYCEIHMNLDNSPNNIQIFSKNGKDATADRRLLHNTIRDSLRIGQPDCRFKKQCIVLGEMVLYSDKEKKILPFSKIRKHISRSGSFMGTLQDSQPHEWEHLMIVFFDIIVLDDNSVLQQGLQERRDTLRDVVQIIPGRSMRSEWTLLDFKTEDGITDLKQTFAQTLASCKEGLILKPLHAPYFPLLSELRNSQPGYFIKLKKDYLNDMGGERDLGDFAIVGASYDAQTAAKVNVKPLHWTHFHLGCLTNKSNVERIGAKPKFKIVGALTLDKCIPKLELKYLNDNGNFRRASINQDGSTEKFDFKYSYSYDRRMSVAFTKPFVAEILGSGYEKVQNENFEMLRHPRIKKIHHDRSWEDTVTMEDLERMAKEKWEAPDPDELDGHAKDVAILARRYAGESNRSQVTSSERETTQETTQCSSTCTTQEPSQNTSGDGIIQETPQMATQDTWATTSTSQVSGSTQRVGAKASREVRILVREDTSEQIITSPLPPLAPNAAILPTPVSSADDNAPSTSKRRQSMRDLMISPPTAKRRKTRMPLKDARSSRNLGVYDIDSQDKVIHVYAEEGWKVQVHSSLEKSRV</sequence>